<reference evidence="9" key="1">
    <citation type="submission" date="2018-11" db="EMBL/GenBank/DDBJ databases">
        <authorList>
            <person name="Alioto T."/>
            <person name="Alioto T."/>
        </authorList>
    </citation>
    <scope>NUCLEOTIDE SEQUENCE</scope>
</reference>
<dbReference type="GO" id="GO:0005886">
    <property type="term" value="C:plasma membrane"/>
    <property type="evidence" value="ECO:0007669"/>
    <property type="project" value="TreeGrafter"/>
</dbReference>
<feature type="coiled-coil region" evidence="5">
    <location>
        <begin position="548"/>
        <end position="587"/>
    </location>
</feature>
<evidence type="ECO:0000256" key="5">
    <source>
        <dbReference type="SAM" id="Coils"/>
    </source>
</evidence>
<evidence type="ECO:0000256" key="2">
    <source>
        <dbReference type="ARBA" id="ARBA00022692"/>
    </source>
</evidence>
<dbReference type="EMBL" id="UYJE01003933">
    <property type="protein sequence ID" value="VDI23523.1"/>
    <property type="molecule type" value="Genomic_DNA"/>
</dbReference>
<dbReference type="InterPro" id="IPR050927">
    <property type="entry name" value="TRPM"/>
</dbReference>
<protein>
    <submittedName>
        <fullName evidence="9">Uncharacterized protein</fullName>
    </submittedName>
</protein>
<keyword evidence="3 6" id="KW-1133">Transmembrane helix</keyword>
<evidence type="ECO:0000256" key="3">
    <source>
        <dbReference type="ARBA" id="ARBA00022989"/>
    </source>
</evidence>
<keyword evidence="4 6" id="KW-0472">Membrane</keyword>
<evidence type="ECO:0000256" key="6">
    <source>
        <dbReference type="SAM" id="Phobius"/>
    </source>
</evidence>
<comment type="caution">
    <text evidence="9">The sequence shown here is derived from an EMBL/GenBank/DDBJ whole genome shotgun (WGS) entry which is preliminary data.</text>
</comment>
<organism evidence="9 10">
    <name type="scientific">Mytilus galloprovincialis</name>
    <name type="common">Mediterranean mussel</name>
    <dbReference type="NCBI Taxonomy" id="29158"/>
    <lineage>
        <taxon>Eukaryota</taxon>
        <taxon>Metazoa</taxon>
        <taxon>Spiralia</taxon>
        <taxon>Lophotrochozoa</taxon>
        <taxon>Mollusca</taxon>
        <taxon>Bivalvia</taxon>
        <taxon>Autobranchia</taxon>
        <taxon>Pteriomorphia</taxon>
        <taxon>Mytilida</taxon>
        <taxon>Mytiloidea</taxon>
        <taxon>Mytilidae</taxon>
        <taxon>Mytilinae</taxon>
        <taxon>Mytilus</taxon>
    </lineage>
</organism>
<feature type="transmembrane region" description="Helical" evidence="6">
    <location>
        <begin position="485"/>
        <end position="504"/>
    </location>
</feature>
<keyword evidence="5" id="KW-0175">Coiled coil</keyword>
<dbReference type="PANTHER" id="PTHR13800">
    <property type="entry name" value="TRANSIENT RECEPTOR POTENTIAL CATION CHANNEL, SUBFAMILY M, MEMBER 6"/>
    <property type="match status" value="1"/>
</dbReference>
<feature type="transmembrane region" description="Helical" evidence="6">
    <location>
        <begin position="348"/>
        <end position="366"/>
    </location>
</feature>
<evidence type="ECO:0000313" key="9">
    <source>
        <dbReference type="EMBL" id="VDI23523.1"/>
    </source>
</evidence>
<feature type="transmembrane region" description="Helical" evidence="6">
    <location>
        <begin position="276"/>
        <end position="299"/>
    </location>
</feature>
<keyword evidence="10" id="KW-1185">Reference proteome</keyword>
<evidence type="ECO:0000259" key="8">
    <source>
        <dbReference type="Pfam" id="PF25508"/>
    </source>
</evidence>
<feature type="transmembrane region" description="Helical" evidence="6">
    <location>
        <begin position="211"/>
        <end position="231"/>
    </location>
</feature>
<proteinExistence type="predicted"/>
<dbReference type="PANTHER" id="PTHR13800:SF12">
    <property type="entry name" value="TRANSIENT RECEPTOR POTENTIAL CATION CHANNEL SUBFAMILY M MEMBER-LIKE 2"/>
    <property type="match status" value="1"/>
</dbReference>
<dbReference type="OrthoDB" id="310870at2759"/>
<evidence type="ECO:0000256" key="4">
    <source>
        <dbReference type="ARBA" id="ARBA00023136"/>
    </source>
</evidence>
<comment type="subcellular location">
    <subcellularLocation>
        <location evidence="1">Membrane</location>
        <topology evidence="1">Multi-pass membrane protein</topology>
    </subcellularLocation>
</comment>
<dbReference type="InterPro" id="IPR005821">
    <property type="entry name" value="Ion_trans_dom"/>
</dbReference>
<gene>
    <name evidence="9" type="ORF">MGAL_10B031016</name>
</gene>
<dbReference type="InterPro" id="IPR057366">
    <property type="entry name" value="TRPM-like"/>
</dbReference>
<accession>A0A8B6DSC5</accession>
<dbReference type="GO" id="GO:0099604">
    <property type="term" value="F:ligand-gated calcium channel activity"/>
    <property type="evidence" value="ECO:0007669"/>
    <property type="project" value="TreeGrafter"/>
</dbReference>
<evidence type="ECO:0000259" key="7">
    <source>
        <dbReference type="Pfam" id="PF00520"/>
    </source>
</evidence>
<evidence type="ECO:0000256" key="1">
    <source>
        <dbReference type="ARBA" id="ARBA00004141"/>
    </source>
</evidence>
<sequence>MNVIAGLKKKTPNIYEGDVFKHLFIWAVLMDRRNVAMLFWKKENNDYIYSALYASSIAKELAEKSSSESFVDQRTDLWESSRQYEDLAYNVMTELYCKDKNRARTLLMTEVEGYNYTTILEIAEKFTLMKFMGHAACQSRLDKIWKGEKLSYTSNVKAITAAFMPMLIMCLVKINDNKVESTESPDTSCQHEKRPNWMIIYHFYNSPRIKFVFHLMAYMVMIVIFCLFILTDLHPMSDKNPSIYEYMVYAMAGSLMIEEIRQAFVIKQMSRNLMTWFSFWTLYEIVMYSMFLTSVFLRLTLSADKFYHTRMMYAITLGLFIVNGMQFFLASKHIGPKVIMIGRMMYDILFFILIFAVFVFGFGIVYQATMYPNSKLGFQLFKEIIYMPYWQLYGELFLPEFEGKEPSTCSHDVTIYSKGNIARCPEVNQINTLLLAIYMVVTHIILVNILIAMFSNTFTKLQNNNELVWKFHRYSLVQEYYDKSMLIPPLIILSHMVSMVKCIYLKCRGITHRHNMFKMKRTDLSNKVEEKAVYRYFNLPARMRRYHAKTMEAEKDELEASYEQDNELNLQEQFDLLSSEMDSMQENQFKTLLAINQLKEKQQKLLIVDVNSKTHGQIFVPMEVPIKR</sequence>
<feature type="domain" description="Ion transport" evidence="7">
    <location>
        <begin position="216"/>
        <end position="464"/>
    </location>
</feature>
<name>A0A8B6DSC5_MYTGA</name>
<dbReference type="Pfam" id="PF00520">
    <property type="entry name" value="Ion_trans"/>
    <property type="match status" value="1"/>
</dbReference>
<dbReference type="AlphaFoldDB" id="A0A8B6DSC5"/>
<feature type="transmembrane region" description="Helical" evidence="6">
    <location>
        <begin position="311"/>
        <end position="328"/>
    </location>
</feature>
<keyword evidence="2 6" id="KW-0812">Transmembrane</keyword>
<dbReference type="Proteomes" id="UP000596742">
    <property type="component" value="Unassembled WGS sequence"/>
</dbReference>
<dbReference type="Pfam" id="PF25508">
    <property type="entry name" value="TRPM2"/>
    <property type="match status" value="1"/>
</dbReference>
<feature type="domain" description="TRPM-like" evidence="8">
    <location>
        <begin position="18"/>
        <end position="134"/>
    </location>
</feature>
<feature type="transmembrane region" description="Helical" evidence="6">
    <location>
        <begin position="433"/>
        <end position="454"/>
    </location>
</feature>
<evidence type="ECO:0000313" key="10">
    <source>
        <dbReference type="Proteomes" id="UP000596742"/>
    </source>
</evidence>